<protein>
    <recommendedName>
        <fullName evidence="7">Epidermal patterning factor-like protein</fullName>
    </recommendedName>
</protein>
<keyword evidence="9" id="KW-1185">Reference proteome</keyword>
<comment type="function">
    <text evidence="7">Controls stomatal patterning.</text>
</comment>
<keyword evidence="4 7" id="KW-0964">Secreted</keyword>
<organism evidence="8 9">
    <name type="scientific">Crotalaria pallida</name>
    <name type="common">Smooth rattlebox</name>
    <name type="synonym">Crotalaria striata</name>
    <dbReference type="NCBI Taxonomy" id="3830"/>
    <lineage>
        <taxon>Eukaryota</taxon>
        <taxon>Viridiplantae</taxon>
        <taxon>Streptophyta</taxon>
        <taxon>Embryophyta</taxon>
        <taxon>Tracheophyta</taxon>
        <taxon>Spermatophyta</taxon>
        <taxon>Magnoliopsida</taxon>
        <taxon>eudicotyledons</taxon>
        <taxon>Gunneridae</taxon>
        <taxon>Pentapetalae</taxon>
        <taxon>rosids</taxon>
        <taxon>fabids</taxon>
        <taxon>Fabales</taxon>
        <taxon>Fabaceae</taxon>
        <taxon>Papilionoideae</taxon>
        <taxon>50 kb inversion clade</taxon>
        <taxon>genistoids sensu lato</taxon>
        <taxon>core genistoids</taxon>
        <taxon>Crotalarieae</taxon>
        <taxon>Crotalaria</taxon>
    </lineage>
</organism>
<evidence type="ECO:0000256" key="3">
    <source>
        <dbReference type="ARBA" id="ARBA00022473"/>
    </source>
</evidence>
<gene>
    <name evidence="8" type="ORF">RIF29_36923</name>
</gene>
<evidence type="ECO:0000256" key="5">
    <source>
        <dbReference type="ARBA" id="ARBA00022729"/>
    </source>
</evidence>
<dbReference type="PANTHER" id="PTHR33109:SF7">
    <property type="entry name" value="EPIDERMAL PATTERNING FACTOR-LIKE PROTEIN 2"/>
    <property type="match status" value="1"/>
</dbReference>
<proteinExistence type="inferred from homology"/>
<comment type="subcellular location">
    <subcellularLocation>
        <location evidence="1 7">Secreted</location>
    </subcellularLocation>
</comment>
<evidence type="ECO:0000256" key="6">
    <source>
        <dbReference type="ARBA" id="ARBA00023157"/>
    </source>
</evidence>
<dbReference type="GO" id="GO:0005576">
    <property type="term" value="C:extracellular region"/>
    <property type="evidence" value="ECO:0007669"/>
    <property type="project" value="UniProtKB-SubCell"/>
</dbReference>
<evidence type="ECO:0000256" key="2">
    <source>
        <dbReference type="ARBA" id="ARBA00008127"/>
    </source>
</evidence>
<keyword evidence="5" id="KW-0732">Signal</keyword>
<name>A0AAN9EC08_CROPI</name>
<comment type="caution">
    <text evidence="8">The sequence shown here is derived from an EMBL/GenBank/DDBJ whole genome shotgun (WGS) entry which is preliminary data.</text>
</comment>
<sequence length="127" mass="14150">MWRYINGRAALMAYHKKPEKGVLTLGFVAEEGSSRKTLKQNGFQQIVNDDKVMVRARIGSRPPKCEKRCRSCGPCEAIQVPTNPQEQNGKINNNPSTVSTDAYERGEGNFVARLSYCFGSSKQILPV</sequence>
<comment type="similarity">
    <text evidence="2 7">Belongs to the plant cysteine rich small secretory peptide family. Epidermal patterning factor subfamily.</text>
</comment>
<evidence type="ECO:0000313" key="9">
    <source>
        <dbReference type="Proteomes" id="UP001372338"/>
    </source>
</evidence>
<dbReference type="Proteomes" id="UP001372338">
    <property type="component" value="Unassembled WGS sequence"/>
</dbReference>
<dbReference type="InterPro" id="IPR039455">
    <property type="entry name" value="EPFL"/>
</dbReference>
<accession>A0AAN9EC08</accession>
<dbReference type="EMBL" id="JAYWIO010000007">
    <property type="protein sequence ID" value="KAK7252747.1"/>
    <property type="molecule type" value="Genomic_DNA"/>
</dbReference>
<evidence type="ECO:0000256" key="4">
    <source>
        <dbReference type="ARBA" id="ARBA00022525"/>
    </source>
</evidence>
<evidence type="ECO:0000256" key="7">
    <source>
        <dbReference type="RuleBase" id="RU367102"/>
    </source>
</evidence>
<dbReference type="AlphaFoldDB" id="A0AAN9EC08"/>
<dbReference type="GO" id="GO:0010052">
    <property type="term" value="P:guard cell differentiation"/>
    <property type="evidence" value="ECO:0007669"/>
    <property type="project" value="UniProtKB-UniRule"/>
</dbReference>
<keyword evidence="3 7" id="KW-0217">Developmental protein</keyword>
<evidence type="ECO:0000256" key="1">
    <source>
        <dbReference type="ARBA" id="ARBA00004613"/>
    </source>
</evidence>
<keyword evidence="6" id="KW-1015">Disulfide bond</keyword>
<dbReference type="PANTHER" id="PTHR33109">
    <property type="entry name" value="EPIDERMAL PATTERNING FACTOR-LIKE PROTEIN 4"/>
    <property type="match status" value="1"/>
</dbReference>
<evidence type="ECO:0000313" key="8">
    <source>
        <dbReference type="EMBL" id="KAK7252747.1"/>
    </source>
</evidence>
<dbReference type="Pfam" id="PF17181">
    <property type="entry name" value="EPF"/>
    <property type="match status" value="1"/>
</dbReference>
<reference evidence="8 9" key="1">
    <citation type="submission" date="2024-01" db="EMBL/GenBank/DDBJ databases">
        <title>The genomes of 5 underutilized Papilionoideae crops provide insights into root nodulation and disease resistanc.</title>
        <authorList>
            <person name="Yuan L."/>
        </authorList>
    </citation>
    <scope>NUCLEOTIDE SEQUENCE [LARGE SCALE GENOMIC DNA]</scope>
    <source>
        <strain evidence="8">ZHUSHIDOU_FW_LH</strain>
        <tissue evidence="8">Leaf</tissue>
    </source>
</reference>